<reference evidence="1" key="1">
    <citation type="journal article" date="2021" name="Proc. Natl. Acad. Sci. U.S.A.">
        <title>A Catalog of Tens of Thousands of Viruses from Human Metagenomes Reveals Hidden Associations with Chronic Diseases.</title>
        <authorList>
            <person name="Tisza M.J."/>
            <person name="Buck C.B."/>
        </authorList>
    </citation>
    <scope>NUCLEOTIDE SEQUENCE</scope>
    <source>
        <strain evidence="1">Ctfza2</strain>
    </source>
</reference>
<organism evidence="1">
    <name type="scientific">Siphoviridae sp. ctfza2</name>
    <dbReference type="NCBI Taxonomy" id="2825599"/>
    <lineage>
        <taxon>Viruses</taxon>
        <taxon>Duplodnaviria</taxon>
        <taxon>Heunggongvirae</taxon>
        <taxon>Uroviricota</taxon>
        <taxon>Caudoviricetes</taxon>
    </lineage>
</organism>
<name>A0A8S5UY38_9CAUD</name>
<protein>
    <submittedName>
        <fullName evidence="1">Uncharacterized protein</fullName>
    </submittedName>
</protein>
<proteinExistence type="predicted"/>
<dbReference type="EMBL" id="BK016163">
    <property type="protein sequence ID" value="DAF99314.1"/>
    <property type="molecule type" value="Genomic_DNA"/>
</dbReference>
<accession>A0A8S5UY38</accession>
<sequence>MWSMTMIKNLIDLDTSQYGYQTTIRINGKKIGDGICGIRIEITSMEMPKIAFDYGSGYIDWSDVNQMECDSNQNTCNQ</sequence>
<evidence type="ECO:0000313" key="1">
    <source>
        <dbReference type="EMBL" id="DAF99314.1"/>
    </source>
</evidence>